<dbReference type="InterPro" id="IPR032710">
    <property type="entry name" value="NTF2-like_dom_sf"/>
</dbReference>
<dbReference type="Pfam" id="PF14534">
    <property type="entry name" value="DUF4440"/>
    <property type="match status" value="1"/>
</dbReference>
<feature type="domain" description="DUF4440" evidence="2">
    <location>
        <begin position="39"/>
        <end position="146"/>
    </location>
</feature>
<keyword evidence="4" id="KW-1185">Reference proteome</keyword>
<evidence type="ECO:0000256" key="1">
    <source>
        <dbReference type="SAM" id="SignalP"/>
    </source>
</evidence>
<evidence type="ECO:0000259" key="2">
    <source>
        <dbReference type="Pfam" id="PF14534"/>
    </source>
</evidence>
<sequence>MLSWTNVRAGFVAALLVSGGAGVAAAPVAAVAPADAALLTVVDAFANARLAFDPAAIAATITADYVEVSPVGEVDPREKMLGFYAPDKRQPAPPMTTSELSVRRRGDTGVVLSKVTYRMAGPDGAVRERSMRVGYAMRREGGRWLIASSQATPMR</sequence>
<name>A0ABW4TZA9_9SPHN</name>
<evidence type="ECO:0000313" key="4">
    <source>
        <dbReference type="Proteomes" id="UP001597400"/>
    </source>
</evidence>
<comment type="caution">
    <text evidence="3">The sequence shown here is derived from an EMBL/GenBank/DDBJ whole genome shotgun (WGS) entry which is preliminary data.</text>
</comment>
<dbReference type="EMBL" id="JBHUGS010000004">
    <property type="protein sequence ID" value="MFD1952022.1"/>
    <property type="molecule type" value="Genomic_DNA"/>
</dbReference>
<accession>A0ABW4TZA9</accession>
<reference evidence="4" key="1">
    <citation type="journal article" date="2019" name="Int. J. Syst. Evol. Microbiol.">
        <title>The Global Catalogue of Microorganisms (GCM) 10K type strain sequencing project: providing services to taxonomists for standard genome sequencing and annotation.</title>
        <authorList>
            <consortium name="The Broad Institute Genomics Platform"/>
            <consortium name="The Broad Institute Genome Sequencing Center for Infectious Disease"/>
            <person name="Wu L."/>
            <person name="Ma J."/>
        </authorList>
    </citation>
    <scope>NUCLEOTIDE SEQUENCE [LARGE SCALE GENOMIC DNA]</scope>
    <source>
        <strain evidence="4">CGMCC 1.12702</strain>
    </source>
</reference>
<protein>
    <submittedName>
        <fullName evidence="3">Nuclear transport factor 2 family protein</fullName>
    </submittedName>
</protein>
<proteinExistence type="predicted"/>
<organism evidence="3 4">
    <name type="scientific">Sphingomonas arantia</name>
    <dbReference type="NCBI Taxonomy" id="1460676"/>
    <lineage>
        <taxon>Bacteria</taxon>
        <taxon>Pseudomonadati</taxon>
        <taxon>Pseudomonadota</taxon>
        <taxon>Alphaproteobacteria</taxon>
        <taxon>Sphingomonadales</taxon>
        <taxon>Sphingomonadaceae</taxon>
        <taxon>Sphingomonas</taxon>
    </lineage>
</organism>
<dbReference type="Gene3D" id="3.10.450.50">
    <property type="match status" value="1"/>
</dbReference>
<dbReference type="RefSeq" id="WP_380931062.1">
    <property type="nucleotide sequence ID" value="NZ_JBHUGS010000004.1"/>
</dbReference>
<dbReference type="Proteomes" id="UP001597400">
    <property type="component" value="Unassembled WGS sequence"/>
</dbReference>
<evidence type="ECO:0000313" key="3">
    <source>
        <dbReference type="EMBL" id="MFD1952022.1"/>
    </source>
</evidence>
<feature type="chain" id="PRO_5045969027" evidence="1">
    <location>
        <begin position="25"/>
        <end position="155"/>
    </location>
</feature>
<feature type="signal peptide" evidence="1">
    <location>
        <begin position="1"/>
        <end position="24"/>
    </location>
</feature>
<dbReference type="SUPFAM" id="SSF54427">
    <property type="entry name" value="NTF2-like"/>
    <property type="match status" value="1"/>
</dbReference>
<dbReference type="InterPro" id="IPR027843">
    <property type="entry name" value="DUF4440"/>
</dbReference>
<keyword evidence="1" id="KW-0732">Signal</keyword>
<gene>
    <name evidence="3" type="ORF">ACFSGX_14710</name>
</gene>